<keyword evidence="8" id="KW-0648">Protein biosynthesis</keyword>
<comment type="similarity">
    <text evidence="2">Belongs to the class-II aminoacyl-tRNA synthetase family.</text>
</comment>
<dbReference type="PROSITE" id="PS50862">
    <property type="entry name" value="AA_TRNA_LIGASE_II"/>
    <property type="match status" value="1"/>
</dbReference>
<proteinExistence type="inferred from homology"/>
<protein>
    <recommendedName>
        <fullName evidence="3">asparagine--tRNA ligase</fullName>
        <ecNumber evidence="3">6.1.1.22</ecNumber>
    </recommendedName>
    <alternativeName>
        <fullName evidence="10">Asparaginyl-tRNA synthetase</fullName>
    </alternativeName>
</protein>
<reference evidence="14" key="2">
    <citation type="submission" date="2020-12" db="EMBL/GenBank/DDBJ databases">
        <title>New Spironucleus salmonicida genome in near-complete chromosomes.</title>
        <authorList>
            <person name="Xu F."/>
            <person name="Kurt Z."/>
            <person name="Jimenez-Gonzalez A."/>
            <person name="Astvaldsson A."/>
            <person name="Andersson J.O."/>
            <person name="Svard S.G."/>
        </authorList>
    </citation>
    <scope>NUCLEOTIDE SEQUENCE</scope>
    <source>
        <strain evidence="14">ATCC 50377</strain>
    </source>
</reference>
<comment type="catalytic activity">
    <reaction evidence="11">
        <text>tRNA(Asn) + L-asparagine + ATP = L-asparaginyl-tRNA(Asn) + AMP + diphosphate + H(+)</text>
        <dbReference type="Rhea" id="RHEA:11180"/>
        <dbReference type="Rhea" id="RHEA-COMP:9659"/>
        <dbReference type="Rhea" id="RHEA-COMP:9674"/>
        <dbReference type="ChEBI" id="CHEBI:15378"/>
        <dbReference type="ChEBI" id="CHEBI:30616"/>
        <dbReference type="ChEBI" id="CHEBI:33019"/>
        <dbReference type="ChEBI" id="CHEBI:58048"/>
        <dbReference type="ChEBI" id="CHEBI:78442"/>
        <dbReference type="ChEBI" id="CHEBI:78515"/>
        <dbReference type="ChEBI" id="CHEBI:456215"/>
        <dbReference type="EC" id="6.1.1.22"/>
    </reaction>
</comment>
<reference evidence="13 14" key="1">
    <citation type="journal article" date="2014" name="PLoS Genet.">
        <title>The Genome of Spironucleus salmonicida Highlights a Fish Pathogen Adapted to Fluctuating Environments.</title>
        <authorList>
            <person name="Xu F."/>
            <person name="Jerlstrom-Hultqvist J."/>
            <person name="Einarsson E."/>
            <person name="Astvaldsson A."/>
            <person name="Svard S.G."/>
            <person name="Andersson J.O."/>
        </authorList>
    </citation>
    <scope>NUCLEOTIDE SEQUENCE</scope>
    <source>
        <strain evidence="14">ATCC 50377</strain>
    </source>
</reference>
<evidence type="ECO:0000256" key="9">
    <source>
        <dbReference type="ARBA" id="ARBA00023146"/>
    </source>
</evidence>
<evidence type="ECO:0000313" key="15">
    <source>
        <dbReference type="Proteomes" id="UP000018208"/>
    </source>
</evidence>
<name>V6LAQ9_9EUKA</name>
<dbReference type="Gene3D" id="2.40.50.140">
    <property type="entry name" value="Nucleic acid-binding proteins"/>
    <property type="match status" value="1"/>
</dbReference>
<evidence type="ECO:0000256" key="4">
    <source>
        <dbReference type="ARBA" id="ARBA00022490"/>
    </source>
</evidence>
<dbReference type="OrthoDB" id="1931232at2759"/>
<comment type="subcellular location">
    <subcellularLocation>
        <location evidence="1">Cytoplasm</location>
    </subcellularLocation>
</comment>
<organism evidence="13">
    <name type="scientific">Spironucleus salmonicida</name>
    <dbReference type="NCBI Taxonomy" id="348837"/>
    <lineage>
        <taxon>Eukaryota</taxon>
        <taxon>Metamonada</taxon>
        <taxon>Diplomonadida</taxon>
        <taxon>Hexamitidae</taxon>
        <taxon>Hexamitinae</taxon>
        <taxon>Spironucleus</taxon>
    </lineage>
</organism>
<dbReference type="Proteomes" id="UP000018208">
    <property type="component" value="Unassembled WGS sequence"/>
</dbReference>
<dbReference type="VEuPathDB" id="GiardiaDB:SS50377_26448"/>
<dbReference type="EC" id="6.1.1.22" evidence="3"/>
<keyword evidence="5" id="KW-0436">Ligase</keyword>
<dbReference type="InterPro" id="IPR002312">
    <property type="entry name" value="Asp/Asn-tRNA-synth_IIb"/>
</dbReference>
<dbReference type="GO" id="GO:0005524">
    <property type="term" value="F:ATP binding"/>
    <property type="evidence" value="ECO:0007669"/>
    <property type="project" value="UniProtKB-KW"/>
</dbReference>
<evidence type="ECO:0000256" key="10">
    <source>
        <dbReference type="ARBA" id="ARBA00029886"/>
    </source>
</evidence>
<dbReference type="PANTHER" id="PTHR22594">
    <property type="entry name" value="ASPARTYL/LYSYL-TRNA SYNTHETASE"/>
    <property type="match status" value="1"/>
</dbReference>
<dbReference type="SUPFAM" id="SSF55681">
    <property type="entry name" value="Class II aaRS and biotin synthetases"/>
    <property type="match status" value="1"/>
</dbReference>
<dbReference type="CDD" id="cd00776">
    <property type="entry name" value="AsxRS_core"/>
    <property type="match status" value="1"/>
</dbReference>
<dbReference type="InterPro" id="IPR012340">
    <property type="entry name" value="NA-bd_OB-fold"/>
</dbReference>
<sequence>MSTYTEQYATEIAAELEAIKTMTEESGEPISKNKAKTLAKGVDIKYKKQFTAEKLANDESARKTQDAIFTLTEDVSLPAATCLKLNALVPTSRALLQGWCHRVRIQSSKLVFVTLRDGHGYCQVVLHGDCAKIGQKLVRETAILVKGELKSEEKAIGGFELSADYIEIIGTSEGDFENLLQANSGLEIRGKNRHIYHRFEKGSATIKLRNHILQLFREHFTSKDWTEVNPPTIVNTACEGGSSLFKLDYYGDTAYMTQSSQLYLESVIHAVGDVYCIAPSYRAEKANTRRHLAEFTHLETEHAFITFDDLLQNIEDMVCFVVNNMLTRHGELLKVVNPEPLQMLKQPFKRMSYEEAIVWLNERNILNDAGEAFKFGDDIAETQERKMIDEINEPVFLTKFPAQIKAFYMPKCKENQLLTDSVDLLVPTVGEIVGGSMRIPDIETTLKAYEKEGISVDDYYWYTDVRKYGAHPHGGCGLGLDRFVCWVLGIYNIRDSVLYPRTYGMLMP</sequence>
<dbReference type="PRINTS" id="PR01042">
    <property type="entry name" value="TRNASYNTHASP"/>
</dbReference>
<dbReference type="InterPro" id="IPR006195">
    <property type="entry name" value="aa-tRNA-synth_II"/>
</dbReference>
<keyword evidence="6" id="KW-0547">Nucleotide-binding</keyword>
<dbReference type="GO" id="GO:0003676">
    <property type="term" value="F:nucleic acid binding"/>
    <property type="evidence" value="ECO:0007669"/>
    <property type="project" value="InterPro"/>
</dbReference>
<dbReference type="InterPro" id="IPR004364">
    <property type="entry name" value="Aa-tRNA-synt_II"/>
</dbReference>
<dbReference type="InterPro" id="IPR004365">
    <property type="entry name" value="NA-bd_OB_tRNA"/>
</dbReference>
<dbReference type="Pfam" id="PF01336">
    <property type="entry name" value="tRNA_anti-codon"/>
    <property type="match status" value="1"/>
</dbReference>
<evidence type="ECO:0000256" key="7">
    <source>
        <dbReference type="ARBA" id="ARBA00022840"/>
    </source>
</evidence>
<dbReference type="EMBL" id="AUWU02000006">
    <property type="protein sequence ID" value="KAH0572238.1"/>
    <property type="molecule type" value="Genomic_DNA"/>
</dbReference>
<gene>
    <name evidence="13" type="ORF">SS50377_19020</name>
    <name evidence="14" type="ORF">SS50377_26448</name>
</gene>
<evidence type="ECO:0000259" key="12">
    <source>
        <dbReference type="PROSITE" id="PS50862"/>
    </source>
</evidence>
<dbReference type="NCBIfam" id="TIGR00457">
    <property type="entry name" value="asnS"/>
    <property type="match status" value="1"/>
</dbReference>
<dbReference type="InterPro" id="IPR045864">
    <property type="entry name" value="aa-tRNA-synth_II/BPL/LPL"/>
</dbReference>
<dbReference type="GO" id="GO:0004816">
    <property type="term" value="F:asparagine-tRNA ligase activity"/>
    <property type="evidence" value="ECO:0007669"/>
    <property type="project" value="UniProtKB-EC"/>
</dbReference>
<evidence type="ECO:0000313" key="14">
    <source>
        <dbReference type="EMBL" id="KAH0572238.1"/>
    </source>
</evidence>
<feature type="domain" description="Aminoacyl-transfer RNA synthetases class-II family profile" evidence="12">
    <location>
        <begin position="206"/>
        <end position="508"/>
    </location>
</feature>
<accession>V6LAQ9</accession>
<dbReference type="PANTHER" id="PTHR22594:SF16">
    <property type="entry name" value="ASPARAGINE--TRNA LIGASE, CYTOPLASMIC"/>
    <property type="match status" value="1"/>
</dbReference>
<dbReference type="InterPro" id="IPR004522">
    <property type="entry name" value="Asn-tRNA-ligase"/>
</dbReference>
<evidence type="ECO:0000313" key="13">
    <source>
        <dbReference type="EMBL" id="EST41308.1"/>
    </source>
</evidence>
<dbReference type="SUPFAM" id="SSF50249">
    <property type="entry name" value="Nucleic acid-binding proteins"/>
    <property type="match status" value="1"/>
</dbReference>
<evidence type="ECO:0000256" key="8">
    <source>
        <dbReference type="ARBA" id="ARBA00022917"/>
    </source>
</evidence>
<evidence type="ECO:0000256" key="5">
    <source>
        <dbReference type="ARBA" id="ARBA00022598"/>
    </source>
</evidence>
<evidence type="ECO:0000256" key="11">
    <source>
        <dbReference type="ARBA" id="ARBA00047844"/>
    </source>
</evidence>
<dbReference type="GO" id="GO:0005737">
    <property type="term" value="C:cytoplasm"/>
    <property type="evidence" value="ECO:0007669"/>
    <property type="project" value="UniProtKB-SubCell"/>
</dbReference>
<dbReference type="CDD" id="cd04323">
    <property type="entry name" value="AsnRS_cyto_like_N"/>
    <property type="match status" value="1"/>
</dbReference>
<keyword evidence="4" id="KW-0963">Cytoplasm</keyword>
<dbReference type="EMBL" id="KI546170">
    <property type="protein sequence ID" value="EST41308.1"/>
    <property type="molecule type" value="Genomic_DNA"/>
</dbReference>
<keyword evidence="9 13" id="KW-0030">Aminoacyl-tRNA synthetase</keyword>
<dbReference type="Gene3D" id="3.30.930.10">
    <property type="entry name" value="Bira Bifunctional Protein, Domain 2"/>
    <property type="match status" value="1"/>
</dbReference>
<dbReference type="AlphaFoldDB" id="V6LAQ9"/>
<dbReference type="GO" id="GO:0006421">
    <property type="term" value="P:asparaginyl-tRNA aminoacylation"/>
    <property type="evidence" value="ECO:0007669"/>
    <property type="project" value="InterPro"/>
</dbReference>
<evidence type="ECO:0000256" key="6">
    <source>
        <dbReference type="ARBA" id="ARBA00022741"/>
    </source>
</evidence>
<evidence type="ECO:0000256" key="1">
    <source>
        <dbReference type="ARBA" id="ARBA00004496"/>
    </source>
</evidence>
<evidence type="ECO:0000256" key="3">
    <source>
        <dbReference type="ARBA" id="ARBA00012816"/>
    </source>
</evidence>
<evidence type="ECO:0000256" key="2">
    <source>
        <dbReference type="ARBA" id="ARBA00008226"/>
    </source>
</evidence>
<dbReference type="Pfam" id="PF00152">
    <property type="entry name" value="tRNA-synt_2"/>
    <property type="match status" value="1"/>
</dbReference>
<keyword evidence="7" id="KW-0067">ATP-binding</keyword>
<keyword evidence="15" id="KW-1185">Reference proteome</keyword>